<evidence type="ECO:0000256" key="3">
    <source>
        <dbReference type="ARBA" id="ARBA00022989"/>
    </source>
</evidence>
<feature type="transmembrane region" description="Helical" evidence="5">
    <location>
        <begin position="31"/>
        <end position="50"/>
    </location>
</feature>
<feature type="transmembrane region" description="Helical" evidence="5">
    <location>
        <begin position="190"/>
        <end position="208"/>
    </location>
</feature>
<evidence type="ECO:0000259" key="6">
    <source>
        <dbReference type="Pfam" id="PF04116"/>
    </source>
</evidence>
<keyword evidence="3 5" id="KW-1133">Transmembrane helix</keyword>
<dbReference type="PANTHER" id="PTHR11863">
    <property type="entry name" value="STEROL DESATURASE"/>
    <property type="match status" value="1"/>
</dbReference>
<feature type="transmembrane region" description="Helical" evidence="5">
    <location>
        <begin position="107"/>
        <end position="128"/>
    </location>
</feature>
<accession>A0A3N6NC86</accession>
<dbReference type="Pfam" id="PF04116">
    <property type="entry name" value="FA_hydroxylase"/>
    <property type="match status" value="1"/>
</dbReference>
<dbReference type="GO" id="GO:0005506">
    <property type="term" value="F:iron ion binding"/>
    <property type="evidence" value="ECO:0007669"/>
    <property type="project" value="InterPro"/>
</dbReference>
<comment type="caution">
    <text evidence="7">The sequence shown here is derived from an EMBL/GenBank/DDBJ whole genome shotgun (WGS) entry which is preliminary data.</text>
</comment>
<dbReference type="OrthoDB" id="9770329at2"/>
<organism evidence="7 8">
    <name type="scientific">Paraburkholderia dinghuensis</name>
    <dbReference type="NCBI Taxonomy" id="2305225"/>
    <lineage>
        <taxon>Bacteria</taxon>
        <taxon>Pseudomonadati</taxon>
        <taxon>Pseudomonadota</taxon>
        <taxon>Betaproteobacteria</taxon>
        <taxon>Burkholderiales</taxon>
        <taxon>Burkholderiaceae</taxon>
        <taxon>Paraburkholderia</taxon>
    </lineage>
</organism>
<proteinExistence type="predicted"/>
<feature type="transmembrane region" description="Helical" evidence="5">
    <location>
        <begin position="161"/>
        <end position="178"/>
    </location>
</feature>
<name>A0A3N6NC86_9BURK</name>
<evidence type="ECO:0000313" key="7">
    <source>
        <dbReference type="EMBL" id="RQH08901.1"/>
    </source>
</evidence>
<dbReference type="InterPro" id="IPR050307">
    <property type="entry name" value="Sterol_Desaturase_Related"/>
</dbReference>
<evidence type="ECO:0000313" key="8">
    <source>
        <dbReference type="Proteomes" id="UP000272778"/>
    </source>
</evidence>
<dbReference type="AlphaFoldDB" id="A0A3N6NC86"/>
<evidence type="ECO:0000256" key="4">
    <source>
        <dbReference type="ARBA" id="ARBA00023136"/>
    </source>
</evidence>
<keyword evidence="4 5" id="KW-0472">Membrane</keyword>
<keyword evidence="8" id="KW-1185">Reference proteome</keyword>
<dbReference type="GO" id="GO:0016491">
    <property type="term" value="F:oxidoreductase activity"/>
    <property type="evidence" value="ECO:0007669"/>
    <property type="project" value="InterPro"/>
</dbReference>
<evidence type="ECO:0000256" key="2">
    <source>
        <dbReference type="ARBA" id="ARBA00022692"/>
    </source>
</evidence>
<dbReference type="InterPro" id="IPR006694">
    <property type="entry name" value="Fatty_acid_hydroxylase"/>
</dbReference>
<sequence>MFHEVNTMNYLESLREIIFPAKIFGAEALGALGWILLGQILIMIIMNYVAQSRIFRSGRIFDVPIPARQRRREFIHSWHVFLDSIVLYIFLYTGLLRPSVFTWPDTLITFLIFVVWVEVYFYCVHWAMHSFKWLRPIHREHHRSVVNTPYSGFASSMSEKVVLLSLATCFMAALSWFMNITMSGIAAFYAYYYVIVIGGHCNTEFPFISRTMQRLGLATPSVHALHHARFNVNYGFSFVFLDRLFGTYTSETDTLRDRALAGNGYQSLKRPKGV</sequence>
<feature type="domain" description="Fatty acid hydroxylase" evidence="6">
    <location>
        <begin position="110"/>
        <end position="247"/>
    </location>
</feature>
<comment type="subcellular location">
    <subcellularLocation>
        <location evidence="1">Membrane</location>
    </subcellularLocation>
</comment>
<evidence type="ECO:0000256" key="5">
    <source>
        <dbReference type="SAM" id="Phobius"/>
    </source>
</evidence>
<dbReference type="GO" id="GO:0008610">
    <property type="term" value="P:lipid biosynthetic process"/>
    <property type="evidence" value="ECO:0007669"/>
    <property type="project" value="InterPro"/>
</dbReference>
<keyword evidence="2 5" id="KW-0812">Transmembrane</keyword>
<protein>
    <submittedName>
        <fullName evidence="7">Fatty acid hydroxylase family protein</fullName>
    </submittedName>
</protein>
<gene>
    <name evidence="7" type="ORF">D1Y85_03215</name>
</gene>
<feature type="transmembrane region" description="Helical" evidence="5">
    <location>
        <begin position="78"/>
        <end position="95"/>
    </location>
</feature>
<dbReference type="Proteomes" id="UP000272778">
    <property type="component" value="Unassembled WGS sequence"/>
</dbReference>
<dbReference type="EMBL" id="RQIS01000002">
    <property type="protein sequence ID" value="RQH08901.1"/>
    <property type="molecule type" value="Genomic_DNA"/>
</dbReference>
<reference evidence="7 8" key="1">
    <citation type="submission" date="2018-11" db="EMBL/GenBank/DDBJ databases">
        <title>Paraburkholderia sp. DHOA04, isolated from soil.</title>
        <authorList>
            <person name="Gao Z.-H."/>
            <person name="Qiu L.-H."/>
            <person name="Fu J.-C."/>
        </authorList>
    </citation>
    <scope>NUCLEOTIDE SEQUENCE [LARGE SCALE GENOMIC DNA]</scope>
    <source>
        <strain evidence="7 8">DHOA04</strain>
    </source>
</reference>
<dbReference type="GO" id="GO:0016020">
    <property type="term" value="C:membrane"/>
    <property type="evidence" value="ECO:0007669"/>
    <property type="project" value="UniProtKB-SubCell"/>
</dbReference>
<evidence type="ECO:0000256" key="1">
    <source>
        <dbReference type="ARBA" id="ARBA00004370"/>
    </source>
</evidence>